<sequence>MTTTPHEIPLGTAMRGQNGRMYVRAQAAGTVANDTAVVLTETGGAFTFVAGAGAFTTRAGADCLRRSLRIESNAI</sequence>
<evidence type="ECO:0000313" key="1">
    <source>
        <dbReference type="EMBL" id="MCZ4093055.1"/>
    </source>
</evidence>
<gene>
    <name evidence="1" type="ORF">O3W52_24200</name>
</gene>
<organism evidence="1 2">
    <name type="scientific">Sinorhizobium psoraleae</name>
    <dbReference type="NCBI Taxonomy" id="520838"/>
    <lineage>
        <taxon>Bacteria</taxon>
        <taxon>Pseudomonadati</taxon>
        <taxon>Pseudomonadota</taxon>
        <taxon>Alphaproteobacteria</taxon>
        <taxon>Hyphomicrobiales</taxon>
        <taxon>Rhizobiaceae</taxon>
        <taxon>Sinorhizobium/Ensifer group</taxon>
        <taxon>Sinorhizobium</taxon>
    </lineage>
</organism>
<name>A0ABT4KM72_9HYPH</name>
<dbReference type="EMBL" id="JAPVOI010000004">
    <property type="protein sequence ID" value="MCZ4093055.1"/>
    <property type="molecule type" value="Genomic_DNA"/>
</dbReference>
<evidence type="ECO:0000313" key="2">
    <source>
        <dbReference type="Proteomes" id="UP001079430"/>
    </source>
</evidence>
<accession>A0ABT4KM72</accession>
<dbReference type="RefSeq" id="WP_269284227.1">
    <property type="nucleotide sequence ID" value="NZ_JAPVOI010000004.1"/>
</dbReference>
<dbReference type="Proteomes" id="UP001079430">
    <property type="component" value="Unassembled WGS sequence"/>
</dbReference>
<proteinExistence type="predicted"/>
<comment type="caution">
    <text evidence="1">The sequence shown here is derived from an EMBL/GenBank/DDBJ whole genome shotgun (WGS) entry which is preliminary data.</text>
</comment>
<keyword evidence="2" id="KW-1185">Reference proteome</keyword>
<protein>
    <submittedName>
        <fullName evidence="1">Uncharacterized protein</fullName>
    </submittedName>
</protein>
<reference evidence="1" key="1">
    <citation type="submission" date="2022-10" db="EMBL/GenBank/DDBJ databases">
        <title>Whole genome sequencing of three plant growth promoting bacteria isolated from Vachellia tortilis subsp. raddiana in Morocco.</title>
        <authorList>
            <person name="Hnini M."/>
            <person name="Zouagui R."/>
            <person name="Zouagui H."/>
            <person name="Chemao Elfihri M.-W."/>
            <person name="Ibrahimi A."/>
            <person name="Sbabou L."/>
            <person name="Aurag J."/>
        </authorList>
    </citation>
    <scope>NUCLEOTIDE SEQUENCE</scope>
    <source>
        <strain evidence="1">LMR678</strain>
    </source>
</reference>